<evidence type="ECO:0000313" key="2">
    <source>
        <dbReference type="EMBL" id="MEE4541232.1"/>
    </source>
</evidence>
<dbReference type="RefSeq" id="WP_330793107.1">
    <property type="nucleotide sequence ID" value="NZ_JAZEWV010000002.1"/>
</dbReference>
<dbReference type="Pfam" id="PF09350">
    <property type="entry name" value="DJC28_CD"/>
    <property type="match status" value="1"/>
</dbReference>
<keyword evidence="3" id="KW-1185">Reference proteome</keyword>
<sequence length="142" mass="15914">MTERKPPGVSFETWADKQIREAEERGAFEGLTGKGKPLPSLSAPYDELWWIKGKMQREGLSFLPPSLVLRKEAEDAMAEAARARTERQVRQIVADLNEKIEAALRRPLDGPPLNLAPFDVEQAVAEWRERQGPAHEDGGRAV</sequence>
<proteinExistence type="predicted"/>
<comment type="caution">
    <text evidence="2">The sequence shown here is derived from an EMBL/GenBank/DDBJ whole genome shotgun (WGS) entry which is preliminary data.</text>
</comment>
<protein>
    <submittedName>
        <fullName evidence="2">DUF1992 domain-containing protein</fullName>
    </submittedName>
</protein>
<name>A0ABU7P5Y9_9ACTN</name>
<dbReference type="InterPro" id="IPR018961">
    <property type="entry name" value="DnaJ_homolog_subfam-C_membr-28"/>
</dbReference>
<evidence type="ECO:0000313" key="3">
    <source>
        <dbReference type="Proteomes" id="UP001344658"/>
    </source>
</evidence>
<accession>A0ABU7P5Y9</accession>
<organism evidence="2 3">
    <name type="scientific">Actinacidiphila polyblastidii</name>
    <dbReference type="NCBI Taxonomy" id="3110430"/>
    <lineage>
        <taxon>Bacteria</taxon>
        <taxon>Bacillati</taxon>
        <taxon>Actinomycetota</taxon>
        <taxon>Actinomycetes</taxon>
        <taxon>Kitasatosporales</taxon>
        <taxon>Streptomycetaceae</taxon>
        <taxon>Actinacidiphila</taxon>
    </lineage>
</organism>
<reference evidence="2 3" key="1">
    <citation type="submission" date="2023-12" db="EMBL/GenBank/DDBJ databases">
        <title>Streptomyces sp. V4-01.</title>
        <authorList>
            <person name="Somphong A."/>
            <person name="Phongsopitanun W."/>
        </authorList>
    </citation>
    <scope>NUCLEOTIDE SEQUENCE [LARGE SCALE GENOMIC DNA]</scope>
    <source>
        <strain evidence="2 3">V4-01</strain>
    </source>
</reference>
<evidence type="ECO:0000259" key="1">
    <source>
        <dbReference type="Pfam" id="PF09350"/>
    </source>
</evidence>
<gene>
    <name evidence="2" type="ORF">V2S66_04530</name>
</gene>
<feature type="domain" description="DnaJ homologue subfamily C member 28 conserved" evidence="1">
    <location>
        <begin position="14"/>
        <end position="79"/>
    </location>
</feature>
<dbReference type="EMBL" id="JAZEWV010000002">
    <property type="protein sequence ID" value="MEE4541232.1"/>
    <property type="molecule type" value="Genomic_DNA"/>
</dbReference>
<dbReference type="Proteomes" id="UP001344658">
    <property type="component" value="Unassembled WGS sequence"/>
</dbReference>